<proteinExistence type="predicted"/>
<accession>A0A177AQ78</accession>
<dbReference type="EMBL" id="LWCA01002309">
    <property type="protein sequence ID" value="OAF63950.1"/>
    <property type="molecule type" value="Genomic_DNA"/>
</dbReference>
<sequence>MLHIKSKTRSRLGDKLSHDTRVALSQTKPRYDKLVSDKQQQKSH</sequence>
<dbReference type="AlphaFoldDB" id="A0A177AQ78"/>
<evidence type="ECO:0000256" key="1">
    <source>
        <dbReference type="SAM" id="MobiDB-lite"/>
    </source>
</evidence>
<comment type="caution">
    <text evidence="2">The sequence shown here is derived from an EMBL/GenBank/DDBJ whole genome shotgun (WGS) entry which is preliminary data.</text>
</comment>
<feature type="compositionally biased region" description="Basic and acidic residues" evidence="1">
    <location>
        <begin position="29"/>
        <end position="44"/>
    </location>
</feature>
<name>A0A177AQ78_9BILA</name>
<dbReference type="Proteomes" id="UP000078046">
    <property type="component" value="Unassembled WGS sequence"/>
</dbReference>
<gene>
    <name evidence="2" type="ORF">A3Q56_08350</name>
</gene>
<organism evidence="2 3">
    <name type="scientific">Intoshia linei</name>
    <dbReference type="NCBI Taxonomy" id="1819745"/>
    <lineage>
        <taxon>Eukaryota</taxon>
        <taxon>Metazoa</taxon>
        <taxon>Spiralia</taxon>
        <taxon>Lophotrochozoa</taxon>
        <taxon>Mesozoa</taxon>
        <taxon>Orthonectida</taxon>
        <taxon>Rhopaluridae</taxon>
        <taxon>Intoshia</taxon>
    </lineage>
</organism>
<evidence type="ECO:0000313" key="3">
    <source>
        <dbReference type="Proteomes" id="UP000078046"/>
    </source>
</evidence>
<feature type="region of interest" description="Disordered" evidence="1">
    <location>
        <begin position="1"/>
        <end position="44"/>
    </location>
</feature>
<reference evidence="2 3" key="1">
    <citation type="submission" date="2016-04" db="EMBL/GenBank/DDBJ databases">
        <title>The genome of Intoshia linei affirms orthonectids as highly simplified spiralians.</title>
        <authorList>
            <person name="Mikhailov K.V."/>
            <person name="Slusarev G.S."/>
            <person name="Nikitin M.A."/>
            <person name="Logacheva M.D."/>
            <person name="Penin A."/>
            <person name="Aleoshin V."/>
            <person name="Panchin Y.V."/>
        </authorList>
    </citation>
    <scope>NUCLEOTIDE SEQUENCE [LARGE SCALE GENOMIC DNA]</scope>
    <source>
        <strain evidence="2">Intl2013</strain>
        <tissue evidence="2">Whole animal</tissue>
    </source>
</reference>
<keyword evidence="3" id="KW-1185">Reference proteome</keyword>
<feature type="compositionally biased region" description="Basic and acidic residues" evidence="1">
    <location>
        <begin position="11"/>
        <end position="21"/>
    </location>
</feature>
<evidence type="ECO:0000313" key="2">
    <source>
        <dbReference type="EMBL" id="OAF63950.1"/>
    </source>
</evidence>
<protein>
    <submittedName>
        <fullName evidence="2">Uncharacterized protein</fullName>
    </submittedName>
</protein>
<feature type="compositionally biased region" description="Basic residues" evidence="1">
    <location>
        <begin position="1"/>
        <end position="10"/>
    </location>
</feature>